<dbReference type="InterPro" id="IPR017937">
    <property type="entry name" value="Thioredoxin_CS"/>
</dbReference>
<keyword evidence="4" id="KW-0676">Redox-active center</keyword>
<reference evidence="8" key="1">
    <citation type="submission" date="2024-03" db="EMBL/GenBank/DDBJ databases">
        <title>Chitinophaga horti sp. nov., isolated from garden soil.</title>
        <authorList>
            <person name="Lee D.S."/>
            <person name="Han D.M."/>
            <person name="Baek J.H."/>
            <person name="Choi D.G."/>
            <person name="Jeon J.H."/>
            <person name="Jeon C.O."/>
        </authorList>
    </citation>
    <scope>NUCLEOTIDE SEQUENCE [LARGE SCALE GENOMIC DNA]</scope>
    <source>
        <strain evidence="8">GPA1</strain>
    </source>
</reference>
<dbReference type="SUPFAM" id="SSF52833">
    <property type="entry name" value="Thioredoxin-like"/>
    <property type="match status" value="1"/>
</dbReference>
<proteinExistence type="predicted"/>
<dbReference type="InterPro" id="IPR036249">
    <property type="entry name" value="Thioredoxin-like_sf"/>
</dbReference>
<evidence type="ECO:0000256" key="5">
    <source>
        <dbReference type="SAM" id="SignalP"/>
    </source>
</evidence>
<dbReference type="EMBL" id="CP149822">
    <property type="protein sequence ID" value="WZN41354.1"/>
    <property type="molecule type" value="Genomic_DNA"/>
</dbReference>
<dbReference type="PANTHER" id="PTHR42852">
    <property type="entry name" value="THIOL:DISULFIDE INTERCHANGE PROTEIN DSBE"/>
    <property type="match status" value="1"/>
</dbReference>
<gene>
    <name evidence="7" type="ORF">WJU16_25650</name>
</gene>
<keyword evidence="5" id="KW-0732">Signal</keyword>
<dbReference type="RefSeq" id="WP_341836208.1">
    <property type="nucleotide sequence ID" value="NZ_CP149822.1"/>
</dbReference>
<dbReference type="Proteomes" id="UP001485459">
    <property type="component" value="Chromosome"/>
</dbReference>
<keyword evidence="2" id="KW-0201">Cytochrome c-type biogenesis</keyword>
<name>A0ABZ2YPI4_9BACT</name>
<feature type="signal peptide" evidence="5">
    <location>
        <begin position="1"/>
        <end position="19"/>
    </location>
</feature>
<dbReference type="PROSITE" id="PS51352">
    <property type="entry name" value="THIOREDOXIN_2"/>
    <property type="match status" value="1"/>
</dbReference>
<feature type="domain" description="Thioredoxin" evidence="6">
    <location>
        <begin position="239"/>
        <end position="389"/>
    </location>
</feature>
<dbReference type="Gene3D" id="3.40.30.10">
    <property type="entry name" value="Glutaredoxin"/>
    <property type="match status" value="1"/>
</dbReference>
<dbReference type="PROSITE" id="PS00194">
    <property type="entry name" value="THIOREDOXIN_1"/>
    <property type="match status" value="1"/>
</dbReference>
<evidence type="ECO:0000256" key="4">
    <source>
        <dbReference type="ARBA" id="ARBA00023284"/>
    </source>
</evidence>
<dbReference type="CDD" id="cd02966">
    <property type="entry name" value="TlpA_like_family"/>
    <property type="match status" value="1"/>
</dbReference>
<sequence>MQQLIFSVIAMAAALQVSAQQKYTVDVYMAGQEGHKLTLSYVRKGERRSDTAQRLPDGGLRFSGEMEGPVVAVMLNNHPASRFQLSQGGMFIPGPLLEFVLEDGRTVIKGTSEKSFMAIAKGGKLNTEFAKFHARELPLIEKKWELTKEGALAYKGGDTARSTACRQEGNALDAKRKELQREYIVKHPGSFVSMYLLSTLYEEYTPQAYAEVYGKLAPAWKSTFYGKLIANKIESTRATAIGMPAIDFTKKDLQGTDFSLSSLKGKYVLVDFWGSWCGPCRASHPHMRKLYDQYKSKGFEIVGVSDEKSPSLESAEKSWKGAVEKDGINWLHVLNNYGKGDFDLVQKYGITGFPTKFLLDPQGKIIWKLVGGGKESEDQLDGKLKELLGQ</sequence>
<dbReference type="PANTHER" id="PTHR42852:SF6">
    <property type="entry name" value="THIOL:DISULFIDE INTERCHANGE PROTEIN DSBE"/>
    <property type="match status" value="1"/>
</dbReference>
<dbReference type="InterPro" id="IPR013740">
    <property type="entry name" value="Redoxin"/>
</dbReference>
<keyword evidence="8" id="KW-1185">Reference proteome</keyword>
<organism evidence="7 8">
    <name type="scientific">Chitinophaga pollutisoli</name>
    <dbReference type="NCBI Taxonomy" id="3133966"/>
    <lineage>
        <taxon>Bacteria</taxon>
        <taxon>Pseudomonadati</taxon>
        <taxon>Bacteroidota</taxon>
        <taxon>Chitinophagia</taxon>
        <taxon>Chitinophagales</taxon>
        <taxon>Chitinophagaceae</taxon>
        <taxon>Chitinophaga</taxon>
    </lineage>
</organism>
<evidence type="ECO:0000259" key="6">
    <source>
        <dbReference type="PROSITE" id="PS51352"/>
    </source>
</evidence>
<dbReference type="InterPro" id="IPR013766">
    <property type="entry name" value="Thioredoxin_domain"/>
</dbReference>
<evidence type="ECO:0000313" key="7">
    <source>
        <dbReference type="EMBL" id="WZN41354.1"/>
    </source>
</evidence>
<feature type="chain" id="PRO_5047078792" evidence="5">
    <location>
        <begin position="20"/>
        <end position="390"/>
    </location>
</feature>
<keyword evidence="3" id="KW-1015">Disulfide bond</keyword>
<comment type="subcellular location">
    <subcellularLocation>
        <location evidence="1">Cell envelope</location>
    </subcellularLocation>
</comment>
<evidence type="ECO:0000256" key="3">
    <source>
        <dbReference type="ARBA" id="ARBA00023157"/>
    </source>
</evidence>
<evidence type="ECO:0000313" key="8">
    <source>
        <dbReference type="Proteomes" id="UP001485459"/>
    </source>
</evidence>
<dbReference type="Pfam" id="PF08534">
    <property type="entry name" value="Redoxin"/>
    <property type="match status" value="1"/>
</dbReference>
<evidence type="ECO:0000256" key="1">
    <source>
        <dbReference type="ARBA" id="ARBA00004196"/>
    </source>
</evidence>
<evidence type="ECO:0000256" key="2">
    <source>
        <dbReference type="ARBA" id="ARBA00022748"/>
    </source>
</evidence>
<accession>A0ABZ2YPI4</accession>
<dbReference type="InterPro" id="IPR050553">
    <property type="entry name" value="Thioredoxin_ResA/DsbE_sf"/>
</dbReference>
<protein>
    <submittedName>
        <fullName evidence="7">TlpA disulfide reductase family protein</fullName>
    </submittedName>
</protein>